<dbReference type="EMBL" id="CM043018">
    <property type="protein sequence ID" value="KAI4462993.1"/>
    <property type="molecule type" value="Genomic_DNA"/>
</dbReference>
<sequence length="370" mass="43383">MARGRQRKTTKGQFDEQSMRDAVRAVTEEKISLRQAAERFKLKFQTVYEYVKRQKQNPTEQIRMAPNYSRRQIFSKEQEKALADYTIACAKMCYGQTVVNLKKLAYEMATINSCKCPENWKRNKEAGHVSWYLEYMSRHPQLSLRQPEGYSNEPSTSRCTEENINSDKNSLTPNNTTPKENQSKGTFISPQEFKGYPKAEERINKRKKREKARSIIATDTPEKIALEAKQKERERNKTVQRKNVKMKVVEEDSTDEETENATMLLTETSDDDIDFVEEINPPPLLDKLNKEPDLGDFVLTEFMDNRKKIYYIGHVLLKKDKECEVKFLRKSVKSFTKCISITGTIKGTIVDENRYKNEERRIFSNEFKKW</sequence>
<keyword evidence="2" id="KW-1185">Reference proteome</keyword>
<name>A0ACB9T883_HOLOL</name>
<dbReference type="Proteomes" id="UP001056778">
    <property type="component" value="Chromosome 4"/>
</dbReference>
<accession>A0ACB9T883</accession>
<proteinExistence type="predicted"/>
<reference evidence="1" key="1">
    <citation type="submission" date="2022-04" db="EMBL/GenBank/DDBJ databases">
        <title>Chromosome-scale genome assembly of Holotrichia oblita Faldermann.</title>
        <authorList>
            <person name="Rongchong L."/>
        </authorList>
    </citation>
    <scope>NUCLEOTIDE SEQUENCE</scope>
    <source>
        <strain evidence="1">81SQS9</strain>
    </source>
</reference>
<comment type="caution">
    <text evidence="1">The sequence shown here is derived from an EMBL/GenBank/DDBJ whole genome shotgun (WGS) entry which is preliminary data.</text>
</comment>
<evidence type="ECO:0000313" key="1">
    <source>
        <dbReference type="EMBL" id="KAI4462993.1"/>
    </source>
</evidence>
<evidence type="ECO:0000313" key="2">
    <source>
        <dbReference type="Proteomes" id="UP001056778"/>
    </source>
</evidence>
<gene>
    <name evidence="1" type="ORF">MML48_4g00015771</name>
</gene>
<organism evidence="1 2">
    <name type="scientific">Holotrichia oblita</name>
    <name type="common">Chafer beetle</name>
    <dbReference type="NCBI Taxonomy" id="644536"/>
    <lineage>
        <taxon>Eukaryota</taxon>
        <taxon>Metazoa</taxon>
        <taxon>Ecdysozoa</taxon>
        <taxon>Arthropoda</taxon>
        <taxon>Hexapoda</taxon>
        <taxon>Insecta</taxon>
        <taxon>Pterygota</taxon>
        <taxon>Neoptera</taxon>
        <taxon>Endopterygota</taxon>
        <taxon>Coleoptera</taxon>
        <taxon>Polyphaga</taxon>
        <taxon>Scarabaeiformia</taxon>
        <taxon>Scarabaeidae</taxon>
        <taxon>Melolonthinae</taxon>
        <taxon>Holotrichia</taxon>
    </lineage>
</organism>
<protein>
    <submittedName>
        <fullName evidence="1">Uncharacterized protein</fullName>
    </submittedName>
</protein>